<comment type="caution">
    <text evidence="1">The sequence shown here is derived from an EMBL/GenBank/DDBJ whole genome shotgun (WGS) entry which is preliminary data.</text>
</comment>
<accession>A0ACC0LN79</accession>
<dbReference type="EMBL" id="CM046398">
    <property type="protein sequence ID" value="KAI8529782.1"/>
    <property type="molecule type" value="Genomic_DNA"/>
</dbReference>
<reference evidence="1" key="1">
    <citation type="submission" date="2022-02" db="EMBL/GenBank/DDBJ databases">
        <title>Plant Genome Project.</title>
        <authorList>
            <person name="Zhang R.-G."/>
        </authorList>
    </citation>
    <scope>NUCLEOTIDE SEQUENCE</scope>
    <source>
        <strain evidence="1">AT1</strain>
    </source>
</reference>
<gene>
    <name evidence="1" type="ORF">RHMOL_Rhmol11G0000300</name>
</gene>
<proteinExistence type="predicted"/>
<dbReference type="Proteomes" id="UP001062846">
    <property type="component" value="Chromosome 11"/>
</dbReference>
<protein>
    <submittedName>
        <fullName evidence="1">Uncharacterized protein</fullName>
    </submittedName>
</protein>
<organism evidence="1 2">
    <name type="scientific">Rhododendron molle</name>
    <name type="common">Chinese azalea</name>
    <name type="synonym">Azalea mollis</name>
    <dbReference type="NCBI Taxonomy" id="49168"/>
    <lineage>
        <taxon>Eukaryota</taxon>
        <taxon>Viridiplantae</taxon>
        <taxon>Streptophyta</taxon>
        <taxon>Embryophyta</taxon>
        <taxon>Tracheophyta</taxon>
        <taxon>Spermatophyta</taxon>
        <taxon>Magnoliopsida</taxon>
        <taxon>eudicotyledons</taxon>
        <taxon>Gunneridae</taxon>
        <taxon>Pentapetalae</taxon>
        <taxon>asterids</taxon>
        <taxon>Ericales</taxon>
        <taxon>Ericaceae</taxon>
        <taxon>Ericoideae</taxon>
        <taxon>Rhodoreae</taxon>
        <taxon>Rhododendron</taxon>
    </lineage>
</organism>
<evidence type="ECO:0000313" key="1">
    <source>
        <dbReference type="EMBL" id="KAI8529782.1"/>
    </source>
</evidence>
<evidence type="ECO:0000313" key="2">
    <source>
        <dbReference type="Proteomes" id="UP001062846"/>
    </source>
</evidence>
<keyword evidence="2" id="KW-1185">Reference proteome</keyword>
<sequence>MFFLIGKMTNNKVKYIKPGKMAQQVPDYERKKREKIELNHMRMVELGYHKMADALFGSYKKRKIKNTEEAKNMRARGNLSDEDYQQPEDAPEDEDDDEDTFSYTDDEELIDSMNARKKNAIASTLQTDQLPPIESTMALSLAQGSRPAPVTVAPTPTPTQDLPVEQDGLSATPSSLPQQMVRASTSTRVRGANRGINTERIIAGGSGKKLVVEIPLKVGAPIGANATRFATWLDIQIRMAAPLKNVEKWDDIPFHVKAPIIQATRVKFSFCYYVIASSVFSNILPDKFNIVGYDEKEHVRRGVDRKCKKLYRTWRHNMKDHYEALVEAGKDPYVNPYKGVSGEDWAWMIGNIWTNKDKEVLVLKRKKARSKVPFNHTMASQSFASAMAAQTHKRGGQRPHIADFYYSTHYSLKKKKWVAPICEQLHLLLEARQKEDEARCQEVDALGLPITMPQEEMPIEVLAKKFYVKEYGVSLKSSSSKRSSGQSHEEVRVLKNEFETLKDVCKQQNDQVETLKDLCQTQKETIQMQQEKINAYDEKFARFEAVMSAYMHGNPIGPGSNCQ</sequence>
<name>A0ACC0LN79_RHOML</name>